<dbReference type="PANTHER" id="PTHR42648:SF18">
    <property type="entry name" value="RETROTRANSPOSON, UNCLASSIFIED-LIKE PROTEIN"/>
    <property type="match status" value="1"/>
</dbReference>
<feature type="compositionally biased region" description="Basic and acidic residues" evidence="1">
    <location>
        <begin position="187"/>
        <end position="203"/>
    </location>
</feature>
<dbReference type="InterPro" id="IPR012337">
    <property type="entry name" value="RNaseH-like_sf"/>
</dbReference>
<reference evidence="2" key="1">
    <citation type="submission" date="2020-10" db="EMBL/GenBank/DDBJ databases">
        <authorList>
            <person name="Han B."/>
            <person name="Lu T."/>
            <person name="Zhao Q."/>
            <person name="Huang X."/>
            <person name="Zhao Y."/>
        </authorList>
    </citation>
    <scope>NUCLEOTIDE SEQUENCE</scope>
</reference>
<proteinExistence type="predicted"/>
<keyword evidence="3" id="KW-1185">Reference proteome</keyword>
<evidence type="ECO:0000256" key="1">
    <source>
        <dbReference type="SAM" id="MobiDB-lite"/>
    </source>
</evidence>
<feature type="region of interest" description="Disordered" evidence="1">
    <location>
        <begin position="420"/>
        <end position="455"/>
    </location>
</feature>
<protein>
    <recommendedName>
        <fullName evidence="4">CCHC-type domain-containing protein</fullName>
    </recommendedName>
</protein>
<name>A0A811PKW0_9POAL</name>
<organism evidence="2 3">
    <name type="scientific">Miscanthus lutarioriparius</name>
    <dbReference type="NCBI Taxonomy" id="422564"/>
    <lineage>
        <taxon>Eukaryota</taxon>
        <taxon>Viridiplantae</taxon>
        <taxon>Streptophyta</taxon>
        <taxon>Embryophyta</taxon>
        <taxon>Tracheophyta</taxon>
        <taxon>Spermatophyta</taxon>
        <taxon>Magnoliopsida</taxon>
        <taxon>Liliopsida</taxon>
        <taxon>Poales</taxon>
        <taxon>Poaceae</taxon>
        <taxon>PACMAD clade</taxon>
        <taxon>Panicoideae</taxon>
        <taxon>Andropogonodae</taxon>
        <taxon>Andropogoneae</taxon>
        <taxon>Saccharinae</taxon>
        <taxon>Miscanthus</taxon>
    </lineage>
</organism>
<feature type="compositionally biased region" description="Gly residues" evidence="1">
    <location>
        <begin position="206"/>
        <end position="228"/>
    </location>
</feature>
<dbReference type="EMBL" id="CAJGYO010000007">
    <property type="protein sequence ID" value="CAD6246112.1"/>
    <property type="molecule type" value="Genomic_DNA"/>
</dbReference>
<accession>A0A811PKW0</accession>
<gene>
    <name evidence="2" type="ORF">NCGR_LOCUS30384</name>
</gene>
<evidence type="ECO:0008006" key="4">
    <source>
        <dbReference type="Google" id="ProtNLM"/>
    </source>
</evidence>
<dbReference type="InterPro" id="IPR039537">
    <property type="entry name" value="Retrotran_Ty1/copia-like"/>
</dbReference>
<feature type="region of interest" description="Disordered" evidence="1">
    <location>
        <begin position="187"/>
        <end position="234"/>
    </location>
</feature>
<dbReference type="Proteomes" id="UP000604825">
    <property type="component" value="Unassembled WGS sequence"/>
</dbReference>
<dbReference type="PANTHER" id="PTHR42648">
    <property type="entry name" value="TRANSPOSASE, PUTATIVE-RELATED"/>
    <property type="match status" value="1"/>
</dbReference>
<dbReference type="AlphaFoldDB" id="A0A811PKW0"/>
<dbReference type="OrthoDB" id="696868at2759"/>
<evidence type="ECO:0000313" key="3">
    <source>
        <dbReference type="Proteomes" id="UP000604825"/>
    </source>
</evidence>
<evidence type="ECO:0000313" key="2">
    <source>
        <dbReference type="EMBL" id="CAD6246112.1"/>
    </source>
</evidence>
<dbReference type="SUPFAM" id="SSF53098">
    <property type="entry name" value="Ribonuclease H-like"/>
    <property type="match status" value="1"/>
</dbReference>
<dbReference type="Pfam" id="PF14223">
    <property type="entry name" value="Retrotran_gag_2"/>
    <property type="match status" value="1"/>
</dbReference>
<comment type="caution">
    <text evidence="2">The sequence shown here is derived from an EMBL/GenBank/DDBJ whole genome shotgun (WGS) entry which is preliminary data.</text>
</comment>
<sequence>MGDRSGGAGGGGDWITYPSLTATNYTSWSIRIQAIMEDQGVWEIMEPSGESLEQGATAAAAVKAKDKKARAHLLQCLPDDLLMPVAANKTGKEVWDSLKARFVDEECVREAWLLSLKSEFDAMRMESTRSVRRAVDGDVSPFYDLKNLAFEEAVGQLKAYEERTRRGAGAAVKSDTGQVLLTQAEWEARQKRAAREASGKSRSQESGGGSRGHGRGHGGSSGGRGGQGDMAKDGAGKRDKCHIKFFKCHKYGHYANRCPGEEKKEEAHHASVVEYESTVLLSETDLLGMLEHPSSDSLLSDGFTKDVSGEGDGRGIPLIEHPDQVSRWRADEPLELLHIDLCGPITPETAGGILVLKTKDQASDAFAKFKAEAENSLGHKVKCVRSDRGGEFLVVAFKDIYEQAEFVIDETVGVTAQQWDGGVAGGNNQDDHIHDDSGGASRGVQDTGDVENSVQHGTRALSDTVHSLATDAKNSVNHGAGLDQGDVDDNMDVDHDDGPMRFRRLNDVYQDSVEVDLASDIEVETNALLAVMEQPTCYQEAARNDNWMAVMDSYAKVKLVEMRHLLGVRDLEEHQA</sequence>